<dbReference type="Gene3D" id="1.20.1560.10">
    <property type="entry name" value="ABC transporter type 1, transmembrane domain"/>
    <property type="match status" value="2"/>
</dbReference>
<dbReference type="STRING" id="1189325.SAMN04488119_10654"/>
<name>A0A1M7TH44_9RHOB</name>
<dbReference type="Proteomes" id="UP000184066">
    <property type="component" value="Unassembled WGS sequence"/>
</dbReference>
<keyword evidence="3 5" id="KW-1133">Transmembrane helix</keyword>
<dbReference type="RefSeq" id="WP_072747569.1">
    <property type="nucleotide sequence ID" value="NZ_FOHL01000006.1"/>
</dbReference>
<protein>
    <recommendedName>
        <fullName evidence="6">ABC transmembrane type-1 domain-containing protein</fullName>
    </recommendedName>
</protein>
<sequence length="323" mass="34536">MPPPRPAPRKIRAPGDGALPETLWGYVVQMSGRSQLGLCLLAVGVSALNLAPVELQRRIIDDAIAAGDAALLTRLAALYGAALLVHQGAKFALRMWQGWISESAIAHTRRRALAARRARTGQNAPKGAPIVLGAEIDKLGGFVGEGLSGAAANLAMLIGAAGYMLAVEPTIAAFAMLFLAPQLALTRLLQRRLNALIEERVALVREMGASVRNPDLSPEAQSAQIAPIFRNRMKFLALKFAMKAALNLSSALAPLAVLGVGGMMAVRGETSVGVLVAFLSGFQRIADPLRKTVSFYRQWAQTEVQRRMVARWMRGEDGLDEDG</sequence>
<dbReference type="AlphaFoldDB" id="A0A1M7TH44"/>
<dbReference type="GO" id="GO:0005524">
    <property type="term" value="F:ATP binding"/>
    <property type="evidence" value="ECO:0007669"/>
    <property type="project" value="InterPro"/>
</dbReference>
<dbReference type="EMBL" id="FRDL01000006">
    <property type="protein sequence ID" value="SHN70030.1"/>
    <property type="molecule type" value="Genomic_DNA"/>
</dbReference>
<evidence type="ECO:0000256" key="1">
    <source>
        <dbReference type="ARBA" id="ARBA00004651"/>
    </source>
</evidence>
<evidence type="ECO:0000256" key="2">
    <source>
        <dbReference type="ARBA" id="ARBA00022692"/>
    </source>
</evidence>
<keyword evidence="8" id="KW-1185">Reference proteome</keyword>
<proteinExistence type="predicted"/>
<evidence type="ECO:0000256" key="4">
    <source>
        <dbReference type="ARBA" id="ARBA00023136"/>
    </source>
</evidence>
<evidence type="ECO:0000256" key="5">
    <source>
        <dbReference type="SAM" id="Phobius"/>
    </source>
</evidence>
<dbReference type="InterPro" id="IPR036640">
    <property type="entry name" value="ABC1_TM_sf"/>
</dbReference>
<organism evidence="7 8">
    <name type="scientific">Oceanicella actignis</name>
    <dbReference type="NCBI Taxonomy" id="1189325"/>
    <lineage>
        <taxon>Bacteria</taxon>
        <taxon>Pseudomonadati</taxon>
        <taxon>Pseudomonadota</taxon>
        <taxon>Alphaproteobacteria</taxon>
        <taxon>Rhodobacterales</taxon>
        <taxon>Paracoccaceae</taxon>
        <taxon>Oceanicella</taxon>
    </lineage>
</organism>
<dbReference type="GO" id="GO:0140359">
    <property type="term" value="F:ABC-type transporter activity"/>
    <property type="evidence" value="ECO:0007669"/>
    <property type="project" value="InterPro"/>
</dbReference>
<reference evidence="7 8" key="1">
    <citation type="submission" date="2016-12" db="EMBL/GenBank/DDBJ databases">
        <authorList>
            <person name="Song W.-J."/>
            <person name="Kurnit D.M."/>
        </authorList>
    </citation>
    <scope>NUCLEOTIDE SEQUENCE [LARGE SCALE GENOMIC DNA]</scope>
    <source>
        <strain evidence="7 8">CGMCC 1.10808</strain>
    </source>
</reference>
<feature type="domain" description="ABC transmembrane type-1" evidence="6">
    <location>
        <begin position="36"/>
        <end position="301"/>
    </location>
</feature>
<dbReference type="GO" id="GO:0005886">
    <property type="term" value="C:plasma membrane"/>
    <property type="evidence" value="ECO:0007669"/>
    <property type="project" value="UniProtKB-SubCell"/>
</dbReference>
<dbReference type="InterPro" id="IPR011527">
    <property type="entry name" value="ABC1_TM_dom"/>
</dbReference>
<feature type="transmembrane region" description="Helical" evidence="5">
    <location>
        <begin position="171"/>
        <end position="189"/>
    </location>
</feature>
<accession>A0A1M7TH44</accession>
<keyword evidence="4 5" id="KW-0472">Membrane</keyword>
<comment type="subcellular location">
    <subcellularLocation>
        <location evidence="1">Cell membrane</location>
        <topology evidence="1">Multi-pass membrane protein</topology>
    </subcellularLocation>
</comment>
<gene>
    <name evidence="7" type="ORF">SAMN05216200_106149</name>
</gene>
<evidence type="ECO:0000313" key="7">
    <source>
        <dbReference type="EMBL" id="SHN70030.1"/>
    </source>
</evidence>
<dbReference type="SUPFAM" id="SSF90123">
    <property type="entry name" value="ABC transporter transmembrane region"/>
    <property type="match status" value="1"/>
</dbReference>
<dbReference type="PROSITE" id="PS50929">
    <property type="entry name" value="ABC_TM1F"/>
    <property type="match status" value="1"/>
</dbReference>
<evidence type="ECO:0000256" key="3">
    <source>
        <dbReference type="ARBA" id="ARBA00022989"/>
    </source>
</evidence>
<feature type="transmembrane region" description="Helical" evidence="5">
    <location>
        <begin position="240"/>
        <end position="258"/>
    </location>
</feature>
<keyword evidence="2 5" id="KW-0812">Transmembrane</keyword>
<evidence type="ECO:0000259" key="6">
    <source>
        <dbReference type="PROSITE" id="PS50929"/>
    </source>
</evidence>
<dbReference type="OrthoDB" id="9760920at2"/>
<evidence type="ECO:0000313" key="8">
    <source>
        <dbReference type="Proteomes" id="UP000184066"/>
    </source>
</evidence>